<feature type="domain" description="DUF83" evidence="1">
    <location>
        <begin position="8"/>
        <end position="162"/>
    </location>
</feature>
<organism evidence="2 3">
    <name type="scientific">Streptomyces triticirhizae</name>
    <dbReference type="NCBI Taxonomy" id="2483353"/>
    <lineage>
        <taxon>Bacteria</taxon>
        <taxon>Bacillati</taxon>
        <taxon>Actinomycetota</taxon>
        <taxon>Actinomycetes</taxon>
        <taxon>Kitasatosporales</taxon>
        <taxon>Streptomycetaceae</taxon>
        <taxon>Streptomyces</taxon>
    </lineage>
</organism>
<dbReference type="InterPro" id="IPR011604">
    <property type="entry name" value="PDDEXK-like_dom_sf"/>
</dbReference>
<dbReference type="Gene3D" id="3.90.320.10">
    <property type="match status" value="1"/>
</dbReference>
<protein>
    <submittedName>
        <fullName evidence="2">Dna2/Cas4 domain-containing protein</fullName>
    </submittedName>
</protein>
<evidence type="ECO:0000313" key="2">
    <source>
        <dbReference type="EMBL" id="RMI45255.1"/>
    </source>
</evidence>
<comment type="caution">
    <text evidence="2">The sequence shown here is derived from an EMBL/GenBank/DDBJ whole genome shotgun (WGS) entry which is preliminary data.</text>
</comment>
<dbReference type="PANTHER" id="PTHR37168:SF1">
    <property type="entry name" value="CRISPR-ASSOCIATED EXONUCLEASE CAS4"/>
    <property type="match status" value="1"/>
</dbReference>
<proteinExistence type="predicted"/>
<accession>A0A3M2M9I3</accession>
<name>A0A3M2M9I3_9ACTN</name>
<gene>
    <name evidence="2" type="ORF">EBN88_03550</name>
</gene>
<evidence type="ECO:0000259" key="1">
    <source>
        <dbReference type="Pfam" id="PF01930"/>
    </source>
</evidence>
<dbReference type="Proteomes" id="UP000278673">
    <property type="component" value="Unassembled WGS sequence"/>
</dbReference>
<dbReference type="InterPro" id="IPR022765">
    <property type="entry name" value="Dna2/Cas4_DUF83"/>
</dbReference>
<reference evidence="2 3" key="1">
    <citation type="submission" date="2018-10" db="EMBL/GenBank/DDBJ databases">
        <title>Isolation, diversity and antifungal activity of actinobacteria from wheat.</title>
        <authorList>
            <person name="Han C."/>
        </authorList>
    </citation>
    <scope>NUCLEOTIDE SEQUENCE [LARGE SCALE GENOMIC DNA]</scope>
    <source>
        <strain evidence="2 3">NEAU-YY642</strain>
    </source>
</reference>
<dbReference type="EMBL" id="RFFJ01000009">
    <property type="protein sequence ID" value="RMI45255.1"/>
    <property type="molecule type" value="Genomic_DNA"/>
</dbReference>
<dbReference type="AlphaFoldDB" id="A0A3M2M9I3"/>
<evidence type="ECO:0000313" key="3">
    <source>
        <dbReference type="Proteomes" id="UP000278673"/>
    </source>
</evidence>
<sequence length="164" mass="18518">MGREDVGGVHIKYLYHCPRQLWLYARGIRPEHLSSAVRFGEAVHETSYRRASPIDLGAAKLDFVDGQHWVHEVKSSGRPQPADQAQGRHYCLRLHALGIDVQGTVLHYPAIRRTRRFPFTPEEAEQAGKDITAVLDTVTAPTSPDRLPKARCHGCAFTDYCWTE</sequence>
<dbReference type="PANTHER" id="PTHR37168">
    <property type="entry name" value="CRISPR-ASSOCIATED EXONUCLEASE CAS4"/>
    <property type="match status" value="1"/>
</dbReference>
<dbReference type="Pfam" id="PF01930">
    <property type="entry name" value="Cas_Cas4"/>
    <property type="match status" value="1"/>
</dbReference>
<keyword evidence="3" id="KW-1185">Reference proteome</keyword>